<protein>
    <submittedName>
        <fullName evidence="1">Uncharacterized protein</fullName>
    </submittedName>
</protein>
<evidence type="ECO:0000313" key="2">
    <source>
        <dbReference type="Proteomes" id="UP001223520"/>
    </source>
</evidence>
<accession>A0AAJ6P7K1</accession>
<gene>
    <name evidence="1" type="ORF">QI031_18060</name>
</gene>
<dbReference type="RefSeq" id="WP_281481041.1">
    <property type="nucleotide sequence ID" value="NZ_CP124543.1"/>
</dbReference>
<sequence length="73" mass="8622">MFSPWQLPIPLGENTPVRVTVYFFWNSQWVPIKFCTLEKAVQLSYKALSFDKEIFLFPVDLDPNDFYSTREVA</sequence>
<organism evidence="1 2">
    <name type="scientific">Halotia branconii CENA392</name>
    <dbReference type="NCBI Taxonomy" id="1539056"/>
    <lineage>
        <taxon>Bacteria</taxon>
        <taxon>Bacillati</taxon>
        <taxon>Cyanobacteriota</taxon>
        <taxon>Cyanophyceae</taxon>
        <taxon>Nostocales</taxon>
        <taxon>Nodulariaceae</taxon>
        <taxon>Halotia</taxon>
    </lineage>
</organism>
<dbReference type="Proteomes" id="UP001223520">
    <property type="component" value="Chromosome"/>
</dbReference>
<keyword evidence="2" id="KW-1185">Reference proteome</keyword>
<evidence type="ECO:0000313" key="1">
    <source>
        <dbReference type="EMBL" id="WGV23711.1"/>
    </source>
</evidence>
<reference evidence="1 2" key="1">
    <citation type="journal article" date="2023" name="Limnol Oceanogr Lett">
        <title>Environmental adaptations by the intertidal Antarctic cyanobacterium Halotia branconii CENA392 as revealed using long-read genome sequencing.</title>
        <authorList>
            <person name="Dextro R.B."/>
            <person name="Delbaje E."/>
            <person name="Freitas P.N.N."/>
            <person name="Geraldes V."/>
            <person name="Pinto E."/>
            <person name="Long P.F."/>
            <person name="Fiore M.F."/>
        </authorList>
    </citation>
    <scope>NUCLEOTIDE SEQUENCE [LARGE SCALE GENOMIC DNA]</scope>
    <source>
        <strain evidence="1 2">CENA392</strain>
    </source>
</reference>
<proteinExistence type="predicted"/>
<dbReference type="KEGG" id="hbq:QI031_18060"/>
<dbReference type="EMBL" id="CP124543">
    <property type="protein sequence ID" value="WGV23711.1"/>
    <property type="molecule type" value="Genomic_DNA"/>
</dbReference>
<dbReference type="AlphaFoldDB" id="A0AAJ6P7K1"/>
<name>A0AAJ6P7K1_9CYAN</name>